<dbReference type="EMBL" id="CM003530">
    <property type="protein sequence ID" value="RCV18663.1"/>
    <property type="molecule type" value="Genomic_DNA"/>
</dbReference>
<dbReference type="Gramene" id="KQL16428">
    <property type="protein sequence ID" value="KQL16428"/>
    <property type="gene ID" value="SETIT_025290mg"/>
</dbReference>
<accession>K3ZFE0</accession>
<evidence type="ECO:0000313" key="3">
    <source>
        <dbReference type="EMBL" id="RCV18663.1"/>
    </source>
</evidence>
<dbReference type="PROSITE" id="PS50127">
    <property type="entry name" value="UBC_2"/>
    <property type="match status" value="1"/>
</dbReference>
<gene>
    <name evidence="3" type="ORF">SETIT_3G320300v2</name>
</gene>
<feature type="compositionally biased region" description="Low complexity" evidence="1">
    <location>
        <begin position="1"/>
        <end position="13"/>
    </location>
</feature>
<name>K3ZFE0_SETIT</name>
<reference evidence="3 5" key="1">
    <citation type="journal article" date="2012" name="Nat. Biotechnol.">
        <title>Reference genome sequence of the model plant Setaria.</title>
        <authorList>
            <person name="Bennetzen J.L."/>
            <person name="Schmutz J."/>
            <person name="Wang H."/>
            <person name="Percifield R."/>
            <person name="Hawkins J."/>
            <person name="Pontaroli A.C."/>
            <person name="Estep M."/>
            <person name="Feng L."/>
            <person name="Vaughn J.N."/>
            <person name="Grimwood J."/>
            <person name="Jenkins J."/>
            <person name="Barry K."/>
            <person name="Lindquist E."/>
            <person name="Hellsten U."/>
            <person name="Deshpande S."/>
            <person name="Wang X."/>
            <person name="Wu X."/>
            <person name="Mitros T."/>
            <person name="Triplett J."/>
            <person name="Yang X."/>
            <person name="Ye C.Y."/>
            <person name="Mauro-Herrera M."/>
            <person name="Wang L."/>
            <person name="Li P."/>
            <person name="Sharma M."/>
            <person name="Sharma R."/>
            <person name="Ronald P.C."/>
            <person name="Panaud O."/>
            <person name="Kellogg E.A."/>
            <person name="Brutnell T.P."/>
            <person name="Doust A.N."/>
            <person name="Tuskan G.A."/>
            <person name="Rokhsar D."/>
            <person name="Devos K.M."/>
        </authorList>
    </citation>
    <scope>NUCLEOTIDE SEQUENCE [LARGE SCALE GENOMIC DNA]</scope>
    <source>
        <strain evidence="5">cv. Yugu1</strain>
        <strain evidence="3">Yugu1</strain>
    </source>
</reference>
<keyword evidence="5" id="KW-1185">Reference proteome</keyword>
<sequence>MSSTSPQSHPPQTFLHHRPHLLSCRRRAPISSSSSTDRRAPPSTATPSSPPSTNCRGRHAPPPSAKPIVPPSSTSDCASLPRSLRTHLQKEWHTLCKEPLLQIVARPLPNDILEWHYVLEGSKGIPFEGRDHAILYNMTTPSGRFAPHKTIRLLMSDFHPESWNPMWSVARYAHIDN</sequence>
<dbReference type="Proteomes" id="UP000004995">
    <property type="component" value="Unassembled WGS sequence"/>
</dbReference>
<dbReference type="EMBL" id="AGNK02001971">
    <property type="status" value="NOT_ANNOTATED_CDS"/>
    <property type="molecule type" value="Genomic_DNA"/>
</dbReference>
<feature type="region of interest" description="Disordered" evidence="1">
    <location>
        <begin position="1"/>
        <end position="79"/>
    </location>
</feature>
<dbReference type="InterPro" id="IPR016135">
    <property type="entry name" value="UBQ-conjugating_enzyme/RWD"/>
</dbReference>
<dbReference type="STRING" id="4555.K3ZFE0"/>
<dbReference type="HOGENOM" id="CLU_1520389_0_0_1"/>
<dbReference type="Gene3D" id="3.10.110.10">
    <property type="entry name" value="Ubiquitin Conjugating Enzyme"/>
    <property type="match status" value="1"/>
</dbReference>
<dbReference type="OrthoDB" id="1158011at2759"/>
<dbReference type="AlphaFoldDB" id="K3ZFE0"/>
<feature type="domain" description="UBC core" evidence="2">
    <location>
        <begin position="83"/>
        <end position="177"/>
    </location>
</feature>
<evidence type="ECO:0000256" key="1">
    <source>
        <dbReference type="SAM" id="MobiDB-lite"/>
    </source>
</evidence>
<evidence type="ECO:0000313" key="4">
    <source>
        <dbReference type="EnsemblPlants" id="KQL16428"/>
    </source>
</evidence>
<feature type="compositionally biased region" description="Low complexity" evidence="1">
    <location>
        <begin position="41"/>
        <end position="53"/>
    </location>
</feature>
<dbReference type="EnsemblPlants" id="KQL16428">
    <property type="protein sequence ID" value="KQL16428"/>
    <property type="gene ID" value="SETIT_025290mg"/>
</dbReference>
<reference evidence="3" key="2">
    <citation type="submission" date="2015-07" db="EMBL/GenBank/DDBJ databases">
        <authorList>
            <person name="Noorani M."/>
        </authorList>
    </citation>
    <scope>NUCLEOTIDE SEQUENCE</scope>
    <source>
        <strain evidence="3">Yugu1</strain>
    </source>
</reference>
<dbReference type="eggNOG" id="KOG0894">
    <property type="taxonomic scope" value="Eukaryota"/>
</dbReference>
<proteinExistence type="predicted"/>
<dbReference type="SUPFAM" id="SSF54495">
    <property type="entry name" value="UBC-like"/>
    <property type="match status" value="1"/>
</dbReference>
<protein>
    <recommendedName>
        <fullName evidence="2">UBC core domain-containing protein</fullName>
    </recommendedName>
</protein>
<evidence type="ECO:0000313" key="5">
    <source>
        <dbReference type="Proteomes" id="UP000004995"/>
    </source>
</evidence>
<dbReference type="InterPro" id="IPR000608">
    <property type="entry name" value="UBC"/>
</dbReference>
<feature type="compositionally biased region" description="Basic residues" evidence="1">
    <location>
        <begin position="15"/>
        <end position="28"/>
    </location>
</feature>
<organism evidence="4 5">
    <name type="scientific">Setaria italica</name>
    <name type="common">Foxtail millet</name>
    <name type="synonym">Panicum italicum</name>
    <dbReference type="NCBI Taxonomy" id="4555"/>
    <lineage>
        <taxon>Eukaryota</taxon>
        <taxon>Viridiplantae</taxon>
        <taxon>Streptophyta</taxon>
        <taxon>Embryophyta</taxon>
        <taxon>Tracheophyta</taxon>
        <taxon>Spermatophyta</taxon>
        <taxon>Magnoliopsida</taxon>
        <taxon>Liliopsida</taxon>
        <taxon>Poales</taxon>
        <taxon>Poaceae</taxon>
        <taxon>PACMAD clade</taxon>
        <taxon>Panicoideae</taxon>
        <taxon>Panicodae</taxon>
        <taxon>Paniceae</taxon>
        <taxon>Cenchrinae</taxon>
        <taxon>Setaria</taxon>
    </lineage>
</organism>
<evidence type="ECO:0000259" key="2">
    <source>
        <dbReference type="PROSITE" id="PS50127"/>
    </source>
</evidence>
<reference evidence="4" key="3">
    <citation type="submission" date="2018-08" db="UniProtKB">
        <authorList>
            <consortium name="EnsemblPlants"/>
        </authorList>
    </citation>
    <scope>IDENTIFICATION</scope>
    <source>
        <strain evidence="4">Yugu1</strain>
    </source>
</reference>
<feature type="compositionally biased region" description="Pro residues" evidence="1">
    <location>
        <begin position="60"/>
        <end position="70"/>
    </location>
</feature>